<accession>A0A494XPR7</accession>
<reference evidence="2 3" key="1">
    <citation type="submission" date="2018-10" db="EMBL/GenBank/DDBJ databases">
        <title>Paraburkholderia sp. 7MK8-2, isolated from soil.</title>
        <authorList>
            <person name="Gao Z.-H."/>
            <person name="Qiu L.-H."/>
        </authorList>
    </citation>
    <scope>NUCLEOTIDE SEQUENCE [LARGE SCALE GENOMIC DNA]</scope>
    <source>
        <strain evidence="2 3">7MK8-2</strain>
    </source>
</reference>
<evidence type="ECO:0000313" key="2">
    <source>
        <dbReference type="EMBL" id="RKP52647.1"/>
    </source>
</evidence>
<dbReference type="AlphaFoldDB" id="A0A494XPR7"/>
<protein>
    <submittedName>
        <fullName evidence="2">Uncharacterized protein</fullName>
    </submittedName>
</protein>
<gene>
    <name evidence="2" type="ORF">D7S89_03870</name>
</gene>
<comment type="caution">
    <text evidence="2">The sequence shown here is derived from an EMBL/GenBank/DDBJ whole genome shotgun (WGS) entry which is preliminary data.</text>
</comment>
<dbReference type="RefSeq" id="WP_121275714.1">
    <property type="nucleotide sequence ID" value="NZ_RBZV01000001.1"/>
</dbReference>
<evidence type="ECO:0000256" key="1">
    <source>
        <dbReference type="SAM" id="MobiDB-lite"/>
    </source>
</evidence>
<sequence>MKNSSERLVVFVTPAQKRVITATAQRLGVSVSELLRRALLAFDTTGESVRAASIVDRLGEAARLDALNDTLKRIAHHSHPTPAAHPATHARQPLPQPAVEPGAAPPLAAKIAQALEAARETGDEGRDAQWHEEIVARVIAQHTAQVDAGSATAGVDAAQIDERRE</sequence>
<dbReference type="Pfam" id="PF21983">
    <property type="entry name" value="NikA-like"/>
    <property type="match status" value="1"/>
</dbReference>
<feature type="region of interest" description="Disordered" evidence="1">
    <location>
        <begin position="145"/>
        <end position="165"/>
    </location>
</feature>
<feature type="region of interest" description="Disordered" evidence="1">
    <location>
        <begin position="78"/>
        <end position="103"/>
    </location>
</feature>
<keyword evidence="3" id="KW-1185">Reference proteome</keyword>
<name>A0A494XPR7_9BURK</name>
<evidence type="ECO:0000313" key="3">
    <source>
        <dbReference type="Proteomes" id="UP000280434"/>
    </source>
</evidence>
<feature type="compositionally biased region" description="Low complexity" evidence="1">
    <location>
        <begin position="80"/>
        <end position="90"/>
    </location>
</feature>
<organism evidence="2 3">
    <name type="scientific">Trinickia fusca</name>
    <dbReference type="NCBI Taxonomy" id="2419777"/>
    <lineage>
        <taxon>Bacteria</taxon>
        <taxon>Pseudomonadati</taxon>
        <taxon>Pseudomonadota</taxon>
        <taxon>Betaproteobacteria</taxon>
        <taxon>Burkholderiales</taxon>
        <taxon>Burkholderiaceae</taxon>
        <taxon>Trinickia</taxon>
    </lineage>
</organism>
<dbReference type="OrthoDB" id="9008877at2"/>
<dbReference type="Proteomes" id="UP000280434">
    <property type="component" value="Unassembled WGS sequence"/>
</dbReference>
<dbReference type="InterPro" id="IPR053842">
    <property type="entry name" value="NikA-like"/>
</dbReference>
<dbReference type="EMBL" id="RBZV01000001">
    <property type="protein sequence ID" value="RKP52647.1"/>
    <property type="molecule type" value="Genomic_DNA"/>
</dbReference>
<proteinExistence type="predicted"/>